<gene>
    <name evidence="7" type="ORF">CC86DRAFT_467617</name>
</gene>
<dbReference type="PANTHER" id="PTHR11802">
    <property type="entry name" value="SERINE PROTEASE FAMILY S10 SERINE CARBOXYPEPTIDASE"/>
    <property type="match status" value="1"/>
</dbReference>
<dbReference type="InterPro" id="IPR001563">
    <property type="entry name" value="Peptidase_S10"/>
</dbReference>
<sequence>MHFFSSFFFACIFNISFSFASRTAPSNKRSLVEREGVVYNVFEHGETGAKVEFVANSGVCEMTPGVNQYSGYLSVGENLDMWFWFFEARQNPKTAPLAAWFNGGPGCSSMIGLFQENGPCKFELGAQNTRPINNTFSWNNNVNMLYIDQPVEVGFSVGNSSVVSTDTASPYVWKLIQAFYAAFPEYKSRDFGIFTESYGGHYAAEFSQYIQEQNKAKAGEHINLVALGINNGWHDSMLQESAYIDFAFNNSYRPFITAAQQKKYHMWFEDYCLPDLLLCNKTGSNFDCATADRACAAVVETPLYSMIDFDIYDIRKASNNNEPPNDFLQYLKDPQVLKAIGAKKTFTECSSEISRRFVATGDNSRSYIDELSAVTSSNITVLLWAGDADYICNYVGVLAVANAVAYPGHAAFSAKPLLPFTVNGVQKGEYKTEGNLSFLKVWEAGHMVMYYQPELSLRVFERTMGRGAIGGT</sequence>
<keyword evidence="2 6" id="KW-0121">Carboxypeptidase</keyword>
<dbReference type="InterPro" id="IPR029058">
    <property type="entry name" value="AB_hydrolase_fold"/>
</dbReference>
<keyword evidence="8" id="KW-1185">Reference proteome</keyword>
<organism evidence="7 8">
    <name type="scientific">Ophiobolus disseminans</name>
    <dbReference type="NCBI Taxonomy" id="1469910"/>
    <lineage>
        <taxon>Eukaryota</taxon>
        <taxon>Fungi</taxon>
        <taxon>Dikarya</taxon>
        <taxon>Ascomycota</taxon>
        <taxon>Pezizomycotina</taxon>
        <taxon>Dothideomycetes</taxon>
        <taxon>Pleosporomycetidae</taxon>
        <taxon>Pleosporales</taxon>
        <taxon>Pleosporineae</taxon>
        <taxon>Phaeosphaeriaceae</taxon>
        <taxon>Ophiobolus</taxon>
    </lineage>
</organism>
<evidence type="ECO:0000313" key="8">
    <source>
        <dbReference type="Proteomes" id="UP000799424"/>
    </source>
</evidence>
<evidence type="ECO:0000256" key="4">
    <source>
        <dbReference type="ARBA" id="ARBA00022801"/>
    </source>
</evidence>
<dbReference type="Gene3D" id="3.40.50.1820">
    <property type="entry name" value="alpha/beta hydrolase"/>
    <property type="match status" value="1"/>
</dbReference>
<keyword evidence="6" id="KW-0732">Signal</keyword>
<dbReference type="Pfam" id="PF00450">
    <property type="entry name" value="Peptidase_S10"/>
    <property type="match status" value="1"/>
</dbReference>
<dbReference type="InterPro" id="IPR018202">
    <property type="entry name" value="Ser_caboxypep_ser_AS"/>
</dbReference>
<dbReference type="SUPFAM" id="SSF53474">
    <property type="entry name" value="alpha/beta-Hydrolases"/>
    <property type="match status" value="1"/>
</dbReference>
<keyword evidence="5" id="KW-0325">Glycoprotein</keyword>
<reference evidence="7" key="1">
    <citation type="journal article" date="2020" name="Stud. Mycol.">
        <title>101 Dothideomycetes genomes: a test case for predicting lifestyles and emergence of pathogens.</title>
        <authorList>
            <person name="Haridas S."/>
            <person name="Albert R."/>
            <person name="Binder M."/>
            <person name="Bloem J."/>
            <person name="Labutti K."/>
            <person name="Salamov A."/>
            <person name="Andreopoulos B."/>
            <person name="Baker S."/>
            <person name="Barry K."/>
            <person name="Bills G."/>
            <person name="Bluhm B."/>
            <person name="Cannon C."/>
            <person name="Castanera R."/>
            <person name="Culley D."/>
            <person name="Daum C."/>
            <person name="Ezra D."/>
            <person name="Gonzalez J."/>
            <person name="Henrissat B."/>
            <person name="Kuo A."/>
            <person name="Liang C."/>
            <person name="Lipzen A."/>
            <person name="Lutzoni F."/>
            <person name="Magnuson J."/>
            <person name="Mondo S."/>
            <person name="Nolan M."/>
            <person name="Ohm R."/>
            <person name="Pangilinan J."/>
            <person name="Park H.-J."/>
            <person name="Ramirez L."/>
            <person name="Alfaro M."/>
            <person name="Sun H."/>
            <person name="Tritt A."/>
            <person name="Yoshinaga Y."/>
            <person name="Zwiers L.-H."/>
            <person name="Turgeon B."/>
            <person name="Goodwin S."/>
            <person name="Spatafora J."/>
            <person name="Crous P."/>
            <person name="Grigoriev I."/>
        </authorList>
    </citation>
    <scope>NUCLEOTIDE SEQUENCE</scope>
    <source>
        <strain evidence="7">CBS 113818</strain>
    </source>
</reference>
<dbReference type="PRINTS" id="PR00724">
    <property type="entry name" value="CRBOXYPTASEC"/>
</dbReference>
<dbReference type="GO" id="GO:0006508">
    <property type="term" value="P:proteolysis"/>
    <property type="evidence" value="ECO:0007669"/>
    <property type="project" value="UniProtKB-KW"/>
</dbReference>
<dbReference type="EMBL" id="MU006227">
    <property type="protein sequence ID" value="KAF2826062.1"/>
    <property type="molecule type" value="Genomic_DNA"/>
</dbReference>
<protein>
    <recommendedName>
        <fullName evidence="6">Carboxypeptidase</fullName>
        <ecNumber evidence="6">3.4.16.-</ecNumber>
    </recommendedName>
</protein>
<evidence type="ECO:0000313" key="7">
    <source>
        <dbReference type="EMBL" id="KAF2826062.1"/>
    </source>
</evidence>
<proteinExistence type="inferred from homology"/>
<feature type="signal peptide" evidence="6">
    <location>
        <begin position="1"/>
        <end position="20"/>
    </location>
</feature>
<evidence type="ECO:0000256" key="3">
    <source>
        <dbReference type="ARBA" id="ARBA00022670"/>
    </source>
</evidence>
<keyword evidence="4 6" id="KW-0378">Hydrolase</keyword>
<accession>A0A6A6ZYC5</accession>
<dbReference type="Proteomes" id="UP000799424">
    <property type="component" value="Unassembled WGS sequence"/>
</dbReference>
<dbReference type="GO" id="GO:0004185">
    <property type="term" value="F:serine-type carboxypeptidase activity"/>
    <property type="evidence" value="ECO:0007669"/>
    <property type="project" value="UniProtKB-UniRule"/>
</dbReference>
<dbReference type="PROSITE" id="PS00131">
    <property type="entry name" value="CARBOXYPEPT_SER_SER"/>
    <property type="match status" value="1"/>
</dbReference>
<evidence type="ECO:0000256" key="5">
    <source>
        <dbReference type="ARBA" id="ARBA00023180"/>
    </source>
</evidence>
<dbReference type="EC" id="3.4.16.-" evidence="6"/>
<dbReference type="Gene3D" id="1.10.287.410">
    <property type="match status" value="1"/>
</dbReference>
<comment type="similarity">
    <text evidence="1 6">Belongs to the peptidase S10 family.</text>
</comment>
<keyword evidence="3 6" id="KW-0645">Protease</keyword>
<dbReference type="GO" id="GO:0000324">
    <property type="term" value="C:fungal-type vacuole"/>
    <property type="evidence" value="ECO:0007669"/>
    <property type="project" value="TreeGrafter"/>
</dbReference>
<feature type="chain" id="PRO_5025711414" description="Carboxypeptidase" evidence="6">
    <location>
        <begin position="21"/>
        <end position="472"/>
    </location>
</feature>
<name>A0A6A6ZYC5_9PLEO</name>
<evidence type="ECO:0000256" key="1">
    <source>
        <dbReference type="ARBA" id="ARBA00009431"/>
    </source>
</evidence>
<dbReference type="OrthoDB" id="443318at2759"/>
<dbReference type="PANTHER" id="PTHR11802:SF453">
    <property type="entry name" value="S1, PUTATIVE-RELATED"/>
    <property type="match status" value="1"/>
</dbReference>
<dbReference type="AlphaFoldDB" id="A0A6A6ZYC5"/>
<evidence type="ECO:0000256" key="2">
    <source>
        <dbReference type="ARBA" id="ARBA00022645"/>
    </source>
</evidence>
<evidence type="ECO:0000256" key="6">
    <source>
        <dbReference type="RuleBase" id="RU361156"/>
    </source>
</evidence>